<dbReference type="InterPro" id="IPR011009">
    <property type="entry name" value="Kinase-like_dom_sf"/>
</dbReference>
<protein>
    <submittedName>
        <fullName evidence="12">Receptor protein kinase-like protein ZAR1</fullName>
    </submittedName>
</protein>
<keyword evidence="2" id="KW-0433">Leucine-rich repeat</keyword>
<sequence length="661" mass="72212">MQFLSLLVSSFFFLISFSSSLNPDGLSLLALKSAVSKDPTRVMTSWSESDPTPCHWPGIICTHGRVTSLVLSGRRLSGYIPSELGLLDSLLKLDLARNNFSKPVPTRLFNAVNLRYIDLSHNSIPGPIPAQLRALKNLTHIDLSSNLLNGSLPESLTQLGSLVGTLNLSYSRFSGEIPPSYGRFPVFVSLDLGHNNLTGKIPETGSLLNQGPTAFAGNSDLCGFPLQKLCKEEESSNPKLVAPKPEGSLVLPKKPNPSFVDKDDGKKAKPITGSITVSLISGVSIVIGAVSISVWLIRRKLSSAESKSEKKNTAMPTEFDAAAAEEEEEEGKFVVMDEGFDLELEDLLRASAYVVGKSRSGIVYRVVAGMGSGMVAATSVVAAVRRLSDGDATWRRKDFENEVEAIGRVQHPNIVRVRAYYYAEDERLLITDYIRNGSLYSALHGGPVNTLSTLSWPERLRIAQGAARGLMYIHEYSPRKYVHGNLKSTKILLDDELQPRISGFGLTRLVSGYSKLTGSLSAKRQSFDQTYGTSATTTVARITVPSVAYLAPEARASSGYKLSQKCDVYSFGVVLMELLTGRLPNASYKNNGEELVHVVRNWVKEEKPLAEILDPEMLNKGYADKQVIAAIHVALNCTEMDPEVRPRMRSVSENLGRIKSD</sequence>
<dbReference type="InterPro" id="IPR001245">
    <property type="entry name" value="Ser-Thr/Tyr_kinase_cat_dom"/>
</dbReference>
<accession>A0ABM0TKC3</accession>
<evidence type="ECO:0000256" key="5">
    <source>
        <dbReference type="ARBA" id="ARBA00022989"/>
    </source>
</evidence>
<evidence type="ECO:0000256" key="1">
    <source>
        <dbReference type="ARBA" id="ARBA00004370"/>
    </source>
</evidence>
<dbReference type="InterPro" id="IPR001611">
    <property type="entry name" value="Leu-rich_rpt"/>
</dbReference>
<dbReference type="GeneID" id="104712470"/>
<keyword evidence="3 8" id="KW-0812">Transmembrane</keyword>
<evidence type="ECO:0000256" key="7">
    <source>
        <dbReference type="SAM" id="MobiDB-lite"/>
    </source>
</evidence>
<dbReference type="Pfam" id="PF08263">
    <property type="entry name" value="LRRNT_2"/>
    <property type="match status" value="1"/>
</dbReference>
<dbReference type="SUPFAM" id="SSF56112">
    <property type="entry name" value="Protein kinase-like (PK-like)"/>
    <property type="match status" value="1"/>
</dbReference>
<dbReference type="RefSeq" id="XP_010427674.1">
    <property type="nucleotide sequence ID" value="XM_010429372.1"/>
</dbReference>
<evidence type="ECO:0000256" key="4">
    <source>
        <dbReference type="ARBA" id="ARBA00022737"/>
    </source>
</evidence>
<dbReference type="PANTHER" id="PTHR48007:SF8">
    <property type="entry name" value="RECEPTOR PROTEIN KINASE-LIKE PROTEIN ZAR1"/>
    <property type="match status" value="1"/>
</dbReference>
<evidence type="ECO:0000313" key="11">
    <source>
        <dbReference type="Proteomes" id="UP000694864"/>
    </source>
</evidence>
<evidence type="ECO:0000259" key="10">
    <source>
        <dbReference type="PROSITE" id="PS50011"/>
    </source>
</evidence>
<keyword evidence="5 8" id="KW-1133">Transmembrane helix</keyword>
<evidence type="ECO:0000256" key="6">
    <source>
        <dbReference type="ARBA" id="ARBA00023136"/>
    </source>
</evidence>
<evidence type="ECO:0000256" key="9">
    <source>
        <dbReference type="SAM" id="SignalP"/>
    </source>
</evidence>
<keyword evidence="11" id="KW-1185">Reference proteome</keyword>
<reference evidence="12" key="2">
    <citation type="submission" date="2025-08" db="UniProtKB">
        <authorList>
            <consortium name="RefSeq"/>
        </authorList>
    </citation>
    <scope>IDENTIFICATION</scope>
    <source>
        <tissue evidence="12">Leaf</tissue>
    </source>
</reference>
<evidence type="ECO:0000256" key="8">
    <source>
        <dbReference type="SAM" id="Phobius"/>
    </source>
</evidence>
<keyword evidence="6 8" id="KW-0472">Membrane</keyword>
<organism evidence="11 12">
    <name type="scientific">Camelina sativa</name>
    <name type="common">False flax</name>
    <name type="synonym">Myagrum sativum</name>
    <dbReference type="NCBI Taxonomy" id="90675"/>
    <lineage>
        <taxon>Eukaryota</taxon>
        <taxon>Viridiplantae</taxon>
        <taxon>Streptophyta</taxon>
        <taxon>Embryophyta</taxon>
        <taxon>Tracheophyta</taxon>
        <taxon>Spermatophyta</taxon>
        <taxon>Magnoliopsida</taxon>
        <taxon>eudicotyledons</taxon>
        <taxon>Gunneridae</taxon>
        <taxon>Pentapetalae</taxon>
        <taxon>rosids</taxon>
        <taxon>malvids</taxon>
        <taxon>Brassicales</taxon>
        <taxon>Brassicaceae</taxon>
        <taxon>Camelineae</taxon>
        <taxon>Camelina</taxon>
    </lineage>
</organism>
<name>A0ABM0TKC3_CAMSA</name>
<feature type="signal peptide" evidence="9">
    <location>
        <begin position="1"/>
        <end position="20"/>
    </location>
</feature>
<dbReference type="PANTHER" id="PTHR48007">
    <property type="entry name" value="LEUCINE-RICH REPEAT RECEPTOR-LIKE PROTEIN KINASE PXC1"/>
    <property type="match status" value="1"/>
</dbReference>
<evidence type="ECO:0000313" key="12">
    <source>
        <dbReference type="RefSeq" id="XP_010427674.1"/>
    </source>
</evidence>
<dbReference type="Gene3D" id="1.10.510.10">
    <property type="entry name" value="Transferase(Phosphotransferase) domain 1"/>
    <property type="match status" value="1"/>
</dbReference>
<dbReference type="Proteomes" id="UP000694864">
    <property type="component" value="Chromosome 9"/>
</dbReference>
<dbReference type="InterPro" id="IPR000719">
    <property type="entry name" value="Prot_kinase_dom"/>
</dbReference>
<comment type="subcellular location">
    <subcellularLocation>
        <location evidence="1">Membrane</location>
    </subcellularLocation>
</comment>
<dbReference type="InterPro" id="IPR032675">
    <property type="entry name" value="LRR_dom_sf"/>
</dbReference>
<keyword evidence="9" id="KW-0732">Signal</keyword>
<dbReference type="Gene3D" id="3.80.10.10">
    <property type="entry name" value="Ribonuclease Inhibitor"/>
    <property type="match status" value="2"/>
</dbReference>
<feature type="region of interest" description="Disordered" evidence="7">
    <location>
        <begin position="237"/>
        <end position="265"/>
    </location>
</feature>
<proteinExistence type="predicted"/>
<dbReference type="InterPro" id="IPR046959">
    <property type="entry name" value="PRK1-6/SRF4-like"/>
</dbReference>
<dbReference type="InterPro" id="IPR013210">
    <property type="entry name" value="LRR_N_plant-typ"/>
</dbReference>
<dbReference type="Pfam" id="PF07714">
    <property type="entry name" value="PK_Tyr_Ser-Thr"/>
    <property type="match status" value="1"/>
</dbReference>
<dbReference type="Pfam" id="PF00560">
    <property type="entry name" value="LRR_1"/>
    <property type="match status" value="3"/>
</dbReference>
<feature type="transmembrane region" description="Helical" evidence="8">
    <location>
        <begin position="362"/>
        <end position="384"/>
    </location>
</feature>
<dbReference type="SUPFAM" id="SSF52058">
    <property type="entry name" value="L domain-like"/>
    <property type="match status" value="1"/>
</dbReference>
<evidence type="ECO:0000256" key="3">
    <source>
        <dbReference type="ARBA" id="ARBA00022692"/>
    </source>
</evidence>
<reference evidence="11" key="1">
    <citation type="journal article" date="2014" name="Nat. Commun.">
        <title>The emerging biofuel crop Camelina sativa retains a highly undifferentiated hexaploid genome structure.</title>
        <authorList>
            <person name="Kagale S."/>
            <person name="Koh C."/>
            <person name="Nixon J."/>
            <person name="Bollina V."/>
            <person name="Clarke W.E."/>
            <person name="Tuteja R."/>
            <person name="Spillane C."/>
            <person name="Robinson S.J."/>
            <person name="Links M.G."/>
            <person name="Clarke C."/>
            <person name="Higgins E.E."/>
            <person name="Huebert T."/>
            <person name="Sharpe A.G."/>
            <person name="Parkin I.A."/>
        </authorList>
    </citation>
    <scope>NUCLEOTIDE SEQUENCE [LARGE SCALE GENOMIC DNA]</scope>
    <source>
        <strain evidence="11">cv. DH55</strain>
    </source>
</reference>
<dbReference type="Gene3D" id="3.30.200.20">
    <property type="entry name" value="Phosphorylase Kinase, domain 1"/>
    <property type="match status" value="1"/>
</dbReference>
<feature type="domain" description="Protein kinase" evidence="10">
    <location>
        <begin position="349"/>
        <end position="661"/>
    </location>
</feature>
<dbReference type="PROSITE" id="PS50011">
    <property type="entry name" value="PROTEIN_KINASE_DOM"/>
    <property type="match status" value="1"/>
</dbReference>
<evidence type="ECO:0000256" key="2">
    <source>
        <dbReference type="ARBA" id="ARBA00022614"/>
    </source>
</evidence>
<feature type="transmembrane region" description="Helical" evidence="8">
    <location>
        <begin position="275"/>
        <end position="297"/>
    </location>
</feature>
<keyword evidence="4" id="KW-0677">Repeat</keyword>
<feature type="chain" id="PRO_5047315353" evidence="9">
    <location>
        <begin position="21"/>
        <end position="661"/>
    </location>
</feature>
<gene>
    <name evidence="12" type="primary">LOC104712470</name>
</gene>